<comment type="caution">
    <text evidence="4">The sequence shown here is derived from an EMBL/GenBank/DDBJ whole genome shotgun (WGS) entry which is preliminary data.</text>
</comment>
<proteinExistence type="predicted"/>
<feature type="domain" description="CCHC-type" evidence="3">
    <location>
        <begin position="95"/>
        <end position="108"/>
    </location>
</feature>
<keyword evidence="1" id="KW-0862">Zinc</keyword>
<dbReference type="SUPFAM" id="SSF57756">
    <property type="entry name" value="Retrovirus zinc finger-like domains"/>
    <property type="match status" value="1"/>
</dbReference>
<accession>A0ABN7WNF8</accession>
<dbReference type="EMBL" id="CAJVQB010054254">
    <property type="protein sequence ID" value="CAG8836723.1"/>
    <property type="molecule type" value="Genomic_DNA"/>
</dbReference>
<keyword evidence="1" id="KW-0863">Zinc-finger</keyword>
<gene>
    <name evidence="4" type="ORF">GMARGA_LOCUS33172</name>
</gene>
<evidence type="ECO:0000313" key="5">
    <source>
        <dbReference type="Proteomes" id="UP000789901"/>
    </source>
</evidence>
<feature type="region of interest" description="Disordered" evidence="2">
    <location>
        <begin position="61"/>
        <end position="85"/>
    </location>
</feature>
<sequence length="131" mass="14933">GLRPKYAINVQVAEPATLNAAITEARKWENGRLMAILDNDISTSQAIDKLSEQIAKSSINLAERQATPTPTPVYYSDKNQKRSLQNRNAGSEAICYYCRNKGHFVRHCQLRREDNERRTSDRYRDSSSSKN</sequence>
<dbReference type="PROSITE" id="PS50158">
    <property type="entry name" value="ZF_CCHC"/>
    <property type="match status" value="1"/>
</dbReference>
<protein>
    <submittedName>
        <fullName evidence="4">23035_t:CDS:1</fullName>
    </submittedName>
</protein>
<reference evidence="4 5" key="1">
    <citation type="submission" date="2021-06" db="EMBL/GenBank/DDBJ databases">
        <authorList>
            <person name="Kallberg Y."/>
            <person name="Tangrot J."/>
            <person name="Rosling A."/>
        </authorList>
    </citation>
    <scope>NUCLEOTIDE SEQUENCE [LARGE SCALE GENOMIC DNA]</scope>
    <source>
        <strain evidence="4 5">120-4 pot B 10/14</strain>
    </source>
</reference>
<organism evidence="4 5">
    <name type="scientific">Gigaspora margarita</name>
    <dbReference type="NCBI Taxonomy" id="4874"/>
    <lineage>
        <taxon>Eukaryota</taxon>
        <taxon>Fungi</taxon>
        <taxon>Fungi incertae sedis</taxon>
        <taxon>Mucoromycota</taxon>
        <taxon>Glomeromycotina</taxon>
        <taxon>Glomeromycetes</taxon>
        <taxon>Diversisporales</taxon>
        <taxon>Gigasporaceae</taxon>
        <taxon>Gigaspora</taxon>
    </lineage>
</organism>
<keyword evidence="5" id="KW-1185">Reference proteome</keyword>
<feature type="non-terminal residue" evidence="4">
    <location>
        <position position="131"/>
    </location>
</feature>
<evidence type="ECO:0000256" key="2">
    <source>
        <dbReference type="SAM" id="MobiDB-lite"/>
    </source>
</evidence>
<evidence type="ECO:0000259" key="3">
    <source>
        <dbReference type="PROSITE" id="PS50158"/>
    </source>
</evidence>
<evidence type="ECO:0000256" key="1">
    <source>
        <dbReference type="PROSITE-ProRule" id="PRU00047"/>
    </source>
</evidence>
<dbReference type="Proteomes" id="UP000789901">
    <property type="component" value="Unassembled WGS sequence"/>
</dbReference>
<name>A0ABN7WNF8_GIGMA</name>
<feature type="non-terminal residue" evidence="4">
    <location>
        <position position="1"/>
    </location>
</feature>
<keyword evidence="1" id="KW-0479">Metal-binding</keyword>
<dbReference type="Gene3D" id="4.10.60.10">
    <property type="entry name" value="Zinc finger, CCHC-type"/>
    <property type="match status" value="1"/>
</dbReference>
<dbReference type="InterPro" id="IPR001878">
    <property type="entry name" value="Znf_CCHC"/>
</dbReference>
<dbReference type="InterPro" id="IPR036875">
    <property type="entry name" value="Znf_CCHC_sf"/>
</dbReference>
<evidence type="ECO:0000313" key="4">
    <source>
        <dbReference type="EMBL" id="CAG8836723.1"/>
    </source>
</evidence>